<dbReference type="Proteomes" id="UP000242972">
    <property type="component" value="Unassembled WGS sequence"/>
</dbReference>
<proteinExistence type="predicted"/>
<comment type="caution">
    <text evidence="1">The sequence shown here is derived from an EMBL/GenBank/DDBJ whole genome shotgun (WGS) entry which is preliminary data.</text>
</comment>
<dbReference type="AlphaFoldDB" id="A0A2T2WQQ6"/>
<gene>
    <name evidence="1" type="ORF">C7B46_21005</name>
</gene>
<evidence type="ECO:0000313" key="1">
    <source>
        <dbReference type="EMBL" id="PSR24553.1"/>
    </source>
</evidence>
<evidence type="ECO:0000313" key="2">
    <source>
        <dbReference type="Proteomes" id="UP000242972"/>
    </source>
</evidence>
<dbReference type="EMBL" id="PXYW01000173">
    <property type="protein sequence ID" value="PSR24553.1"/>
    <property type="molecule type" value="Genomic_DNA"/>
</dbReference>
<evidence type="ECO:0008006" key="3">
    <source>
        <dbReference type="Google" id="ProtNLM"/>
    </source>
</evidence>
<accession>A0A2T2WQQ6</accession>
<sequence length="190" mass="21594">MRPDASPDKVQRIVTSAAHLHFNQDWRFNSQPLNAQWTPRPTIGGRAWPSVTMVTGDQDPDVLTLRAIALLLWLNTTVGSAVRWLWSSRQQTGRGIMTREVIKTLPVLDVRTLTKDQLIACGGIFHRLKTEALHPLHELPQDTTRHTLDRALLSEVLGWPPLWFAEHGPMDILRQKLAAEPSIHGHRNHR</sequence>
<name>A0A2T2WQQ6_9FIRM</name>
<reference evidence="1 2" key="1">
    <citation type="journal article" date="2014" name="BMC Genomics">
        <title>Comparison of environmental and isolate Sulfobacillus genomes reveals diverse carbon, sulfur, nitrogen, and hydrogen metabolisms.</title>
        <authorList>
            <person name="Justice N.B."/>
            <person name="Norman A."/>
            <person name="Brown C.T."/>
            <person name="Singh A."/>
            <person name="Thomas B.C."/>
            <person name="Banfield J.F."/>
        </authorList>
    </citation>
    <scope>NUCLEOTIDE SEQUENCE [LARGE SCALE GENOMIC DNA]</scope>
    <source>
        <strain evidence="1">AMDSBA4</strain>
    </source>
</reference>
<protein>
    <recommendedName>
        <fullName evidence="3">Type I restriction modification DNA specificity domain-containing protein</fullName>
    </recommendedName>
</protein>
<organism evidence="1 2">
    <name type="scientific">Sulfobacillus benefaciens</name>
    <dbReference type="NCBI Taxonomy" id="453960"/>
    <lineage>
        <taxon>Bacteria</taxon>
        <taxon>Bacillati</taxon>
        <taxon>Bacillota</taxon>
        <taxon>Clostridia</taxon>
        <taxon>Eubacteriales</taxon>
        <taxon>Clostridiales Family XVII. Incertae Sedis</taxon>
        <taxon>Sulfobacillus</taxon>
    </lineage>
</organism>